<feature type="non-terminal residue" evidence="1">
    <location>
        <position position="508"/>
    </location>
</feature>
<dbReference type="EMBL" id="LAZR01030944">
    <property type="protein sequence ID" value="KKL55150.1"/>
    <property type="molecule type" value="Genomic_DNA"/>
</dbReference>
<proteinExistence type="predicted"/>
<name>A0A0F9FCY5_9ZZZZ</name>
<gene>
    <name evidence="1" type="ORF">LCGC14_2258280</name>
</gene>
<dbReference type="AlphaFoldDB" id="A0A0F9FCY5"/>
<evidence type="ECO:0000313" key="1">
    <source>
        <dbReference type="EMBL" id="KKL55150.1"/>
    </source>
</evidence>
<organism evidence="1">
    <name type="scientific">marine sediment metagenome</name>
    <dbReference type="NCBI Taxonomy" id="412755"/>
    <lineage>
        <taxon>unclassified sequences</taxon>
        <taxon>metagenomes</taxon>
        <taxon>ecological metagenomes</taxon>
    </lineage>
</organism>
<accession>A0A0F9FCY5</accession>
<protein>
    <submittedName>
        <fullName evidence="1">Uncharacterized protein</fullName>
    </submittedName>
</protein>
<comment type="caution">
    <text evidence="1">The sequence shown here is derived from an EMBL/GenBank/DDBJ whole genome shotgun (WGS) entry which is preliminary data.</text>
</comment>
<reference evidence="1" key="1">
    <citation type="journal article" date="2015" name="Nature">
        <title>Complex archaea that bridge the gap between prokaryotes and eukaryotes.</title>
        <authorList>
            <person name="Spang A."/>
            <person name="Saw J.H."/>
            <person name="Jorgensen S.L."/>
            <person name="Zaremba-Niedzwiedzka K."/>
            <person name="Martijn J."/>
            <person name="Lind A.E."/>
            <person name="van Eijk R."/>
            <person name="Schleper C."/>
            <person name="Guy L."/>
            <person name="Ettema T.J."/>
        </authorList>
    </citation>
    <scope>NUCLEOTIDE SEQUENCE</scope>
</reference>
<sequence>MRGERDLGDKVVVSTVAGASQKAYPLAKTPNNYSYEDVSDQPEAQPNQPLSVPLSFHGGLAYGRYDERTAGAMLGAGILANEPNVLRAPIAPTTVTLTDAANPPMYFFEALAPNATIAYDAASTSKDSGATSLTWSHTVGSGDNRCLVVGLSFPVRPAGGATVTYAGTSMTEAADVGAAAGNVFLFYLTNPTSGANNIIASFSSSDVVAGATSWTGVNQTVAIGTAVGAGGSDNAATDDVASATGEMVVDVLYADNVTATVGASQTQRWNDIQGTDPRGCGSHEAGAASVTMSWALSGATDWVIAAIPLKPALAPVLYAISIEAGEVNVYKISLVSSNYGTLLNTKTFSVVTTQPMGRPAEWNNGTNTYWTLGLGDNGKIQQLTAIAASASNDTWTASADADARHLFVVGNELYRTTNENQVSILARGSDPMTEANWGGDFYMGDVGTNITDIGESAGTSYLAKEDGFYEWDGVEGTGRNSLPESGRAPRNGQGMLYWHGGFKIPAAS</sequence>